<dbReference type="KEGG" id="carl:PXC00_03545"/>
<dbReference type="InterPro" id="IPR000182">
    <property type="entry name" value="GNAT_dom"/>
</dbReference>
<keyword evidence="3" id="KW-1185">Reference proteome</keyword>
<evidence type="ECO:0000259" key="1">
    <source>
        <dbReference type="PROSITE" id="PS51186"/>
    </source>
</evidence>
<proteinExistence type="predicted"/>
<dbReference type="Pfam" id="PF13302">
    <property type="entry name" value="Acetyltransf_3"/>
    <property type="match status" value="1"/>
</dbReference>
<reference evidence="2" key="1">
    <citation type="submission" date="2023-09" db="EMBL/GenBank/DDBJ databases">
        <authorList>
            <person name="Zeng C."/>
        </authorList>
    </citation>
    <scope>NUCLEOTIDE SEQUENCE</scope>
    <source>
        <strain evidence="2">ZCY20-5</strain>
    </source>
</reference>
<dbReference type="SUPFAM" id="SSF55729">
    <property type="entry name" value="Acyl-CoA N-acyltransferases (Nat)"/>
    <property type="match status" value="1"/>
</dbReference>
<sequence>MQHIGTQEIETPRLHLRRFTVEDAPAMFRNWASDPEVTRYLTWQPHPSVTDTEATLARWAADYEKPDTYRWCMEWKATGEVIGSIDVVDGNDNVRRAEIGYCMSRRFWGQGIMTEALIAVEDYLFSKAGYNRVEACHDVHNPASGKVMQKSGMQQEGVLRQHHANNQGNPVDIAVYSILYDEWKLMNRNK</sequence>
<organism evidence="2 3">
    <name type="scientific">Caproicibacterium argilliputei</name>
    <dbReference type="NCBI Taxonomy" id="3030016"/>
    <lineage>
        <taxon>Bacteria</taxon>
        <taxon>Bacillati</taxon>
        <taxon>Bacillota</taxon>
        <taxon>Clostridia</taxon>
        <taxon>Eubacteriales</taxon>
        <taxon>Oscillospiraceae</taxon>
        <taxon>Caproicibacterium</taxon>
    </lineage>
</organism>
<dbReference type="GO" id="GO:0016747">
    <property type="term" value="F:acyltransferase activity, transferring groups other than amino-acyl groups"/>
    <property type="evidence" value="ECO:0007669"/>
    <property type="project" value="InterPro"/>
</dbReference>
<accession>A0AA97DCG7</accession>
<dbReference type="PROSITE" id="PS51186">
    <property type="entry name" value="GNAT"/>
    <property type="match status" value="1"/>
</dbReference>
<dbReference type="AlphaFoldDB" id="A0AA97DCG7"/>
<dbReference type="InterPro" id="IPR051531">
    <property type="entry name" value="N-acetyltransferase"/>
</dbReference>
<dbReference type="PANTHER" id="PTHR43792">
    <property type="entry name" value="GNAT FAMILY, PUTATIVE (AFU_ORTHOLOGUE AFUA_3G00765)-RELATED-RELATED"/>
    <property type="match status" value="1"/>
</dbReference>
<reference evidence="2" key="2">
    <citation type="submission" date="2024-06" db="EMBL/GenBank/DDBJ databases">
        <title>Caproicibacterium argilliputei sp. nov, a novel caproic acid producing anaerobic bacterium isolated from pit mud.</title>
        <authorList>
            <person name="Xia S."/>
        </authorList>
    </citation>
    <scope>NUCLEOTIDE SEQUENCE</scope>
    <source>
        <strain evidence="2">ZCY20-5</strain>
    </source>
</reference>
<feature type="domain" description="N-acetyltransferase" evidence="1">
    <location>
        <begin position="14"/>
        <end position="182"/>
    </location>
</feature>
<name>A0AA97DCG7_9FIRM</name>
<protein>
    <submittedName>
        <fullName evidence="2">GNAT family N-acetyltransferase</fullName>
    </submittedName>
</protein>
<dbReference type="Gene3D" id="3.40.630.30">
    <property type="match status" value="1"/>
</dbReference>
<dbReference type="RefSeq" id="WP_275845926.1">
    <property type="nucleotide sequence ID" value="NZ_CP135996.1"/>
</dbReference>
<gene>
    <name evidence="2" type="ORF">PXC00_03545</name>
</gene>
<dbReference type="InterPro" id="IPR016181">
    <property type="entry name" value="Acyl_CoA_acyltransferase"/>
</dbReference>
<evidence type="ECO:0000313" key="2">
    <source>
        <dbReference type="EMBL" id="WOC32965.1"/>
    </source>
</evidence>
<dbReference type="Proteomes" id="UP001300604">
    <property type="component" value="Chromosome"/>
</dbReference>
<dbReference type="EMBL" id="CP135996">
    <property type="protein sequence ID" value="WOC32965.1"/>
    <property type="molecule type" value="Genomic_DNA"/>
</dbReference>
<dbReference type="CDD" id="cd04301">
    <property type="entry name" value="NAT_SF"/>
    <property type="match status" value="1"/>
</dbReference>
<evidence type="ECO:0000313" key="3">
    <source>
        <dbReference type="Proteomes" id="UP001300604"/>
    </source>
</evidence>